<reference evidence="1" key="2">
    <citation type="journal article" date="2015" name="Data Brief">
        <title>Shoot transcriptome of the giant reed, Arundo donax.</title>
        <authorList>
            <person name="Barrero R.A."/>
            <person name="Guerrero F.D."/>
            <person name="Moolhuijzen P."/>
            <person name="Goolsby J.A."/>
            <person name="Tidwell J."/>
            <person name="Bellgard S.E."/>
            <person name="Bellgard M.I."/>
        </authorList>
    </citation>
    <scope>NUCLEOTIDE SEQUENCE</scope>
    <source>
        <tissue evidence="1">Shoot tissue taken approximately 20 cm above the soil surface</tissue>
    </source>
</reference>
<proteinExistence type="predicted"/>
<accession>A0A0A9BKK5</accession>
<reference evidence="1" key="1">
    <citation type="submission" date="2014-09" db="EMBL/GenBank/DDBJ databases">
        <authorList>
            <person name="Magalhaes I.L.F."/>
            <person name="Oliveira U."/>
            <person name="Santos F.R."/>
            <person name="Vidigal T.H.D.A."/>
            <person name="Brescovit A.D."/>
            <person name="Santos A.J."/>
        </authorList>
    </citation>
    <scope>NUCLEOTIDE SEQUENCE</scope>
    <source>
        <tissue evidence="1">Shoot tissue taken approximately 20 cm above the soil surface</tissue>
    </source>
</reference>
<protein>
    <submittedName>
        <fullName evidence="1">Uncharacterized protein</fullName>
    </submittedName>
</protein>
<evidence type="ECO:0000313" key="1">
    <source>
        <dbReference type="EMBL" id="JAD64494.1"/>
    </source>
</evidence>
<sequence>MRCLGGQIDDLNYFRCHMYRTRPIQPNILVDVIQQRIGAC</sequence>
<dbReference type="AlphaFoldDB" id="A0A0A9BKK5"/>
<name>A0A0A9BKK5_ARUDO</name>
<dbReference type="EMBL" id="GBRH01233401">
    <property type="protein sequence ID" value="JAD64494.1"/>
    <property type="molecule type" value="Transcribed_RNA"/>
</dbReference>
<organism evidence="1">
    <name type="scientific">Arundo donax</name>
    <name type="common">Giant reed</name>
    <name type="synonym">Donax arundinaceus</name>
    <dbReference type="NCBI Taxonomy" id="35708"/>
    <lineage>
        <taxon>Eukaryota</taxon>
        <taxon>Viridiplantae</taxon>
        <taxon>Streptophyta</taxon>
        <taxon>Embryophyta</taxon>
        <taxon>Tracheophyta</taxon>
        <taxon>Spermatophyta</taxon>
        <taxon>Magnoliopsida</taxon>
        <taxon>Liliopsida</taxon>
        <taxon>Poales</taxon>
        <taxon>Poaceae</taxon>
        <taxon>PACMAD clade</taxon>
        <taxon>Arundinoideae</taxon>
        <taxon>Arundineae</taxon>
        <taxon>Arundo</taxon>
    </lineage>
</organism>